<evidence type="ECO:0000313" key="4">
    <source>
        <dbReference type="Proteomes" id="UP000371041"/>
    </source>
</evidence>
<proteinExistence type="predicted"/>
<evidence type="ECO:0000256" key="1">
    <source>
        <dbReference type="SAM" id="MobiDB-lite"/>
    </source>
</evidence>
<dbReference type="GO" id="GO:0004497">
    <property type="term" value="F:monooxygenase activity"/>
    <property type="evidence" value="ECO:0007669"/>
    <property type="project" value="UniProtKB-KW"/>
</dbReference>
<dbReference type="AlphaFoldDB" id="A0A5Q3QCU4"/>
<evidence type="ECO:0000313" key="3">
    <source>
        <dbReference type="EMBL" id="QGK69295.1"/>
    </source>
</evidence>
<keyword evidence="3" id="KW-0560">Oxidoreductase</keyword>
<dbReference type="Gene3D" id="3.30.70.100">
    <property type="match status" value="1"/>
</dbReference>
<dbReference type="InterPro" id="IPR007138">
    <property type="entry name" value="ABM_dom"/>
</dbReference>
<name>A0A5Q3QCU4_9PSEU</name>
<dbReference type="InterPro" id="IPR011008">
    <property type="entry name" value="Dimeric_a/b-barrel"/>
</dbReference>
<dbReference type="Pfam" id="PF03992">
    <property type="entry name" value="ABM"/>
    <property type="match status" value="1"/>
</dbReference>
<evidence type="ECO:0000259" key="2">
    <source>
        <dbReference type="Pfam" id="PF03992"/>
    </source>
</evidence>
<dbReference type="EMBL" id="CP045929">
    <property type="protein sequence ID" value="QGK69295.1"/>
    <property type="molecule type" value="Genomic_DNA"/>
</dbReference>
<accession>A0A5Q3QCU4</accession>
<reference evidence="4" key="1">
    <citation type="submission" date="2019-11" db="EMBL/GenBank/DDBJ databases">
        <title>The complete genome sequence of Saccharopolyspora sp. E2A.</title>
        <authorList>
            <person name="Zhang G."/>
        </authorList>
    </citation>
    <scope>NUCLEOTIDE SEQUENCE [LARGE SCALE GENOMIC DNA]</scope>
    <source>
        <strain evidence="4">E2A</strain>
    </source>
</reference>
<dbReference type="KEGG" id="sace:GIY23_06865"/>
<dbReference type="Proteomes" id="UP000371041">
    <property type="component" value="Chromosome"/>
</dbReference>
<keyword evidence="4" id="KW-1185">Reference proteome</keyword>
<gene>
    <name evidence="3" type="ORF">GIY23_06865</name>
</gene>
<feature type="domain" description="ABM" evidence="2">
    <location>
        <begin position="54"/>
        <end position="116"/>
    </location>
</feature>
<feature type="region of interest" description="Disordered" evidence="1">
    <location>
        <begin position="1"/>
        <end position="28"/>
    </location>
</feature>
<organism evidence="3 4">
    <name type="scientific">Allosaccharopolyspora coralli</name>
    <dbReference type="NCBI Taxonomy" id="2665642"/>
    <lineage>
        <taxon>Bacteria</taxon>
        <taxon>Bacillati</taxon>
        <taxon>Actinomycetota</taxon>
        <taxon>Actinomycetes</taxon>
        <taxon>Pseudonocardiales</taxon>
        <taxon>Pseudonocardiaceae</taxon>
        <taxon>Allosaccharopolyspora</taxon>
    </lineage>
</organism>
<keyword evidence="3" id="KW-0503">Monooxygenase</keyword>
<dbReference type="SUPFAM" id="SSF54909">
    <property type="entry name" value="Dimeric alpha+beta barrel"/>
    <property type="match status" value="1"/>
</dbReference>
<protein>
    <submittedName>
        <fullName evidence="3">Antibiotic biosynthesis monooxygenase</fullName>
    </submittedName>
</protein>
<sequence length="176" mass="18871">MGSSPAWVSRGRAFEPRTGGSPSHSTGAVPRSRWLRVRRGGSGSEFYSGCVLLLCRFDVTEAEVDEFVDSADRALALLTARDGCLGGELARAIEEPATWVLTIRFESVVAYRRALSGFEVREHVIPLLSRARVDVQSAHETALTAEGGATHRHTSLLAKDAGTVRLGEAAGPADPR</sequence>